<keyword evidence="2" id="KW-1185">Reference proteome</keyword>
<sequence>MIYSIRYSRFLGLPATRQKLLFTEEQTRIKHAQKFSMYHSLSREVAFQLDLRKVVSDFETALIPPI</sequence>
<evidence type="ECO:0000313" key="1">
    <source>
        <dbReference type="EMBL" id="KRY44625.1"/>
    </source>
</evidence>
<dbReference type="Proteomes" id="UP000054653">
    <property type="component" value="Unassembled WGS sequence"/>
</dbReference>
<name>A0A0V1C602_TRIBR</name>
<protein>
    <submittedName>
        <fullName evidence="1">Uncharacterized protein</fullName>
    </submittedName>
</protein>
<comment type="caution">
    <text evidence="1">The sequence shown here is derived from an EMBL/GenBank/DDBJ whole genome shotgun (WGS) entry which is preliminary data.</text>
</comment>
<proteinExistence type="predicted"/>
<gene>
    <name evidence="1" type="ORF">T03_3509</name>
</gene>
<dbReference type="AlphaFoldDB" id="A0A0V1C602"/>
<evidence type="ECO:0000313" key="2">
    <source>
        <dbReference type="Proteomes" id="UP000054653"/>
    </source>
</evidence>
<organism evidence="1 2">
    <name type="scientific">Trichinella britovi</name>
    <name type="common">Parasitic roundworm</name>
    <dbReference type="NCBI Taxonomy" id="45882"/>
    <lineage>
        <taxon>Eukaryota</taxon>
        <taxon>Metazoa</taxon>
        <taxon>Ecdysozoa</taxon>
        <taxon>Nematoda</taxon>
        <taxon>Enoplea</taxon>
        <taxon>Dorylaimia</taxon>
        <taxon>Trichinellida</taxon>
        <taxon>Trichinellidae</taxon>
        <taxon>Trichinella</taxon>
    </lineage>
</organism>
<dbReference type="EMBL" id="JYDI01000524">
    <property type="protein sequence ID" value="KRY44625.1"/>
    <property type="molecule type" value="Genomic_DNA"/>
</dbReference>
<accession>A0A0V1C602</accession>
<reference evidence="1 2" key="1">
    <citation type="submission" date="2015-01" db="EMBL/GenBank/DDBJ databases">
        <title>Evolution of Trichinella species and genotypes.</title>
        <authorList>
            <person name="Korhonen P.K."/>
            <person name="Edoardo P."/>
            <person name="Giuseppe L.R."/>
            <person name="Gasser R.B."/>
        </authorList>
    </citation>
    <scope>NUCLEOTIDE SEQUENCE [LARGE SCALE GENOMIC DNA]</scope>
    <source>
        <strain evidence="1">ISS120</strain>
    </source>
</reference>